<dbReference type="AlphaFoldDB" id="A0A841PXW3"/>
<reference evidence="10 11" key="1">
    <citation type="submission" date="2020-08" db="EMBL/GenBank/DDBJ databases">
        <title>Genomic Encyclopedia of Type Strains, Phase IV (KMG-IV): sequencing the most valuable type-strain genomes for metagenomic binning, comparative biology and taxonomic classification.</title>
        <authorList>
            <person name="Goeker M."/>
        </authorList>
    </citation>
    <scope>NUCLEOTIDE SEQUENCE [LARGE SCALE GENOMIC DNA]</scope>
    <source>
        <strain evidence="10 11">DSM 21769</strain>
    </source>
</reference>
<proteinExistence type="inferred from homology"/>
<evidence type="ECO:0000256" key="8">
    <source>
        <dbReference type="HAMAP-Rule" id="MF_00912"/>
    </source>
</evidence>
<evidence type="ECO:0000259" key="9">
    <source>
        <dbReference type="PROSITE" id="PS51779"/>
    </source>
</evidence>
<dbReference type="PANTHER" id="PTHR37820:SF1">
    <property type="entry name" value="CELL DIVISION PROTEIN FTSQ"/>
    <property type="match status" value="1"/>
</dbReference>
<sequence length="263" mass="29617">MGDRKVVSVHDRIPALREQRKKRANRRVILTISTFFLLIGIVVYFQSPLSHIRSIEVDGVVTGEEGEVTVKSGLTTGESIWAADLNSAESGVEELPYVMSASISRSFPTTLHIDVQERERVAYLEENGSFVPVYANGESMPDQSLDQLPGDAPILYGWEDKSQLDMFLSELEELEDGVANHISEVHPVNRDNDVLRLYMNDGIEVETYINNFAEYMSTYSLVAEELNSSEPGILHMKMSPYFETFANPEEEEENGEEEENTEA</sequence>
<dbReference type="GO" id="GO:0005886">
    <property type="term" value="C:plasma membrane"/>
    <property type="evidence" value="ECO:0007669"/>
    <property type="project" value="UniProtKB-SubCell"/>
</dbReference>
<dbReference type="InterPro" id="IPR013685">
    <property type="entry name" value="POTRA_FtsQ_type"/>
</dbReference>
<feature type="domain" description="POTRA" evidence="9">
    <location>
        <begin position="50"/>
        <end position="118"/>
    </location>
</feature>
<evidence type="ECO:0000256" key="3">
    <source>
        <dbReference type="ARBA" id="ARBA00022618"/>
    </source>
</evidence>
<comment type="caution">
    <text evidence="10">The sequence shown here is derived from an EMBL/GenBank/DDBJ whole genome shotgun (WGS) entry which is preliminary data.</text>
</comment>
<comment type="function">
    <text evidence="8">Cell division protein that may be involved in stabilizing or promoting the assembly of the division complex.</text>
</comment>
<keyword evidence="11" id="KW-1185">Reference proteome</keyword>
<dbReference type="InterPro" id="IPR034746">
    <property type="entry name" value="POTRA"/>
</dbReference>
<keyword evidence="3 8" id="KW-0132">Cell division</keyword>
<evidence type="ECO:0000256" key="1">
    <source>
        <dbReference type="ARBA" id="ARBA00004370"/>
    </source>
</evidence>
<evidence type="ECO:0000256" key="5">
    <source>
        <dbReference type="ARBA" id="ARBA00022989"/>
    </source>
</evidence>
<dbReference type="Pfam" id="PF03799">
    <property type="entry name" value="FtsQ_DivIB_C"/>
    <property type="match status" value="1"/>
</dbReference>
<keyword evidence="5 8" id="KW-1133">Transmembrane helix</keyword>
<dbReference type="PANTHER" id="PTHR37820">
    <property type="entry name" value="CELL DIVISION PROTEIN DIVIB"/>
    <property type="match status" value="1"/>
</dbReference>
<feature type="transmembrane region" description="Helical" evidence="8">
    <location>
        <begin position="27"/>
        <end position="45"/>
    </location>
</feature>
<organism evidence="10 11">
    <name type="scientific">Geomicrobium halophilum</name>
    <dbReference type="NCBI Taxonomy" id="549000"/>
    <lineage>
        <taxon>Bacteria</taxon>
        <taxon>Bacillati</taxon>
        <taxon>Bacillota</taxon>
        <taxon>Bacilli</taxon>
        <taxon>Bacillales</taxon>
        <taxon>Geomicrobium</taxon>
    </lineage>
</organism>
<evidence type="ECO:0000256" key="4">
    <source>
        <dbReference type="ARBA" id="ARBA00022692"/>
    </source>
</evidence>
<evidence type="ECO:0000256" key="7">
    <source>
        <dbReference type="ARBA" id="ARBA00023306"/>
    </source>
</evidence>
<dbReference type="InterPro" id="IPR050487">
    <property type="entry name" value="FtsQ_DivIB"/>
</dbReference>
<gene>
    <name evidence="8" type="primary">divIB</name>
    <name evidence="10" type="ORF">HNR44_001332</name>
</gene>
<dbReference type="InterPro" id="IPR005548">
    <property type="entry name" value="Cell_div_FtsQ/DivIB_C"/>
</dbReference>
<dbReference type="EMBL" id="JACHHJ010000001">
    <property type="protein sequence ID" value="MBB6449383.1"/>
    <property type="molecule type" value="Genomic_DNA"/>
</dbReference>
<keyword evidence="6 8" id="KW-0472">Membrane</keyword>
<keyword evidence="7 8" id="KW-0131">Cell cycle</keyword>
<dbReference type="InterPro" id="IPR026580">
    <property type="entry name" value="DivIB"/>
</dbReference>
<comment type="similarity">
    <text evidence="8">Belongs to the FtsQ/DivIB family. DivIB subfamily.</text>
</comment>
<dbReference type="Proteomes" id="UP000568839">
    <property type="component" value="Unassembled WGS sequence"/>
</dbReference>
<dbReference type="HAMAP" id="MF_00912">
    <property type="entry name" value="DivIB"/>
    <property type="match status" value="1"/>
</dbReference>
<accession>A0A841PXW3</accession>
<dbReference type="Gene3D" id="3.40.50.10960">
    <property type="match status" value="1"/>
</dbReference>
<keyword evidence="4 8" id="KW-0812">Transmembrane</keyword>
<dbReference type="RefSeq" id="WP_184403272.1">
    <property type="nucleotide sequence ID" value="NZ_JACHHJ010000001.1"/>
</dbReference>
<evidence type="ECO:0000256" key="6">
    <source>
        <dbReference type="ARBA" id="ARBA00023136"/>
    </source>
</evidence>
<name>A0A841PXW3_9BACL</name>
<comment type="subcellular location">
    <subcellularLocation>
        <location evidence="8">Cell membrane</location>
        <topology evidence="8">Single-pass type II membrane protein</topology>
    </subcellularLocation>
    <subcellularLocation>
        <location evidence="1">Membrane</location>
    </subcellularLocation>
    <text evidence="8">Localizes to the division septum.</text>
</comment>
<evidence type="ECO:0000313" key="10">
    <source>
        <dbReference type="EMBL" id="MBB6449383.1"/>
    </source>
</evidence>
<dbReference type="GO" id="GO:0043093">
    <property type="term" value="P:FtsZ-dependent cytokinesis"/>
    <property type="evidence" value="ECO:0007669"/>
    <property type="project" value="UniProtKB-UniRule"/>
</dbReference>
<dbReference type="Pfam" id="PF08478">
    <property type="entry name" value="POTRA_1"/>
    <property type="match status" value="1"/>
</dbReference>
<evidence type="ECO:0000256" key="2">
    <source>
        <dbReference type="ARBA" id="ARBA00022475"/>
    </source>
</evidence>
<protein>
    <recommendedName>
        <fullName evidence="8">Cell division protein DivIB</fullName>
    </recommendedName>
</protein>
<keyword evidence="2 8" id="KW-1003">Cell membrane</keyword>
<dbReference type="Gene3D" id="3.10.20.310">
    <property type="entry name" value="membrane protein fhac"/>
    <property type="match status" value="1"/>
</dbReference>
<dbReference type="GO" id="GO:0032153">
    <property type="term" value="C:cell division site"/>
    <property type="evidence" value="ECO:0007669"/>
    <property type="project" value="UniProtKB-UniRule"/>
</dbReference>
<dbReference type="PROSITE" id="PS51779">
    <property type="entry name" value="POTRA"/>
    <property type="match status" value="1"/>
</dbReference>
<evidence type="ECO:0000313" key="11">
    <source>
        <dbReference type="Proteomes" id="UP000568839"/>
    </source>
</evidence>